<gene>
    <name evidence="4" type="ORF">ACFSJC_00350</name>
</gene>
<evidence type="ECO:0000313" key="4">
    <source>
        <dbReference type="EMBL" id="MFD2110287.1"/>
    </source>
</evidence>
<dbReference type="Pfam" id="PF13203">
    <property type="entry name" value="DUF2201_N"/>
    <property type="match status" value="1"/>
</dbReference>
<keyword evidence="5" id="KW-1185">Reference proteome</keyword>
<accession>A0ABW4Y2E4</accession>
<dbReference type="PANTHER" id="PTHR38730:SF1">
    <property type="entry name" value="SLL7028 PROTEIN"/>
    <property type="match status" value="1"/>
</dbReference>
<feature type="domain" description="VWA-like" evidence="2">
    <location>
        <begin position="297"/>
        <end position="421"/>
    </location>
</feature>
<organism evidence="4 5">
    <name type="scientific">Thiorhodococcus fuscus</name>
    <dbReference type="NCBI Taxonomy" id="527200"/>
    <lineage>
        <taxon>Bacteria</taxon>
        <taxon>Pseudomonadati</taxon>
        <taxon>Pseudomonadota</taxon>
        <taxon>Gammaproteobacteria</taxon>
        <taxon>Chromatiales</taxon>
        <taxon>Chromatiaceae</taxon>
        <taxon>Thiorhodococcus</taxon>
    </lineage>
</organism>
<feature type="domain" description="Putative metallopeptidase" evidence="3">
    <location>
        <begin position="14"/>
        <end position="282"/>
    </location>
</feature>
<evidence type="ECO:0000259" key="2">
    <source>
        <dbReference type="Pfam" id="PF09967"/>
    </source>
</evidence>
<dbReference type="Pfam" id="PF09967">
    <property type="entry name" value="DUF2201"/>
    <property type="match status" value="1"/>
</dbReference>
<dbReference type="SUPFAM" id="SSF53300">
    <property type="entry name" value="vWA-like"/>
    <property type="match status" value="1"/>
</dbReference>
<dbReference type="InterPro" id="IPR018698">
    <property type="entry name" value="VWA-like_dom"/>
</dbReference>
<name>A0ABW4Y2E4_9GAMM</name>
<evidence type="ECO:0000259" key="3">
    <source>
        <dbReference type="Pfam" id="PF13203"/>
    </source>
</evidence>
<proteinExistence type="predicted"/>
<dbReference type="InterPro" id="IPR036465">
    <property type="entry name" value="vWFA_dom_sf"/>
</dbReference>
<feature type="compositionally biased region" description="Basic and acidic residues" evidence="1">
    <location>
        <begin position="157"/>
        <end position="179"/>
    </location>
</feature>
<dbReference type="PANTHER" id="PTHR38730">
    <property type="entry name" value="SLL7028 PROTEIN"/>
    <property type="match status" value="1"/>
</dbReference>
<protein>
    <submittedName>
        <fullName evidence="4">VWA-like domain-containing protein</fullName>
    </submittedName>
</protein>
<sequence length="422" mass="46926">MPEAAMQPDPSAVETKLTAARTRLILDKPFLGALVLRLPLKAAGSDWCPTTATDAKSFYFNPAYIASLTLEQTQFILAHEALHCALSHFARRQHRIKHRWDLACDHAINPLLIDDGLTPPHSALAQPRFKGLTAEEIYPLIDEEDPSETLDQHLYDREAGSNGSRPEHNDTESNGSRDAEDAEDNGGAGSSAPTPETDTEGSVAPEPRPLSASERETLATQWRQRLAGAAQQALQAGKLGGEMARMIEHLLQPQLPWRMLLARYLTAHARDDYDYHRPSRREGGFILPRLHSHQMDLVVAIDTSGSIRSGELDDFMAEIDALKGQVRARVTLLPCDARLDPGAPFQFEPWDAFQRPAQLAGGGGTRFTPVFEWIADRERPPDLLVYFTDANGEFPTREPTYPVIWLVKGRTPVPWGQRIQLN</sequence>
<evidence type="ECO:0000256" key="1">
    <source>
        <dbReference type="SAM" id="MobiDB-lite"/>
    </source>
</evidence>
<dbReference type="InterPro" id="IPR025154">
    <property type="entry name" value="Put_metallopeptidase_dom"/>
</dbReference>
<dbReference type="RefSeq" id="WP_386021559.1">
    <property type="nucleotide sequence ID" value="NZ_JBHUHX010000001.1"/>
</dbReference>
<dbReference type="Proteomes" id="UP001597337">
    <property type="component" value="Unassembled WGS sequence"/>
</dbReference>
<dbReference type="EMBL" id="JBHUHX010000001">
    <property type="protein sequence ID" value="MFD2110287.1"/>
    <property type="molecule type" value="Genomic_DNA"/>
</dbReference>
<comment type="caution">
    <text evidence="4">The sequence shown here is derived from an EMBL/GenBank/DDBJ whole genome shotgun (WGS) entry which is preliminary data.</text>
</comment>
<feature type="region of interest" description="Disordered" evidence="1">
    <location>
        <begin position="157"/>
        <end position="215"/>
    </location>
</feature>
<reference evidence="5" key="1">
    <citation type="journal article" date="2019" name="Int. J. Syst. Evol. Microbiol.">
        <title>The Global Catalogue of Microorganisms (GCM) 10K type strain sequencing project: providing services to taxonomists for standard genome sequencing and annotation.</title>
        <authorList>
            <consortium name="The Broad Institute Genomics Platform"/>
            <consortium name="The Broad Institute Genome Sequencing Center for Infectious Disease"/>
            <person name="Wu L."/>
            <person name="Ma J."/>
        </authorList>
    </citation>
    <scope>NUCLEOTIDE SEQUENCE [LARGE SCALE GENOMIC DNA]</scope>
    <source>
        <strain evidence="5">KACC 12597</strain>
    </source>
</reference>
<evidence type="ECO:0000313" key="5">
    <source>
        <dbReference type="Proteomes" id="UP001597337"/>
    </source>
</evidence>